<evidence type="ECO:0000256" key="1">
    <source>
        <dbReference type="SAM" id="Coils"/>
    </source>
</evidence>
<feature type="coiled-coil region" evidence="1">
    <location>
        <begin position="66"/>
        <end position="118"/>
    </location>
</feature>
<reference evidence="2" key="1">
    <citation type="journal article" date="2021" name="ISME J.">
        <title>Mercury methylation by metabolically versatile and cosmopolitan marine bacteria.</title>
        <authorList>
            <person name="Lin H."/>
            <person name="Ascher D.B."/>
            <person name="Myung Y."/>
            <person name="Lamborg C.H."/>
            <person name="Hallam S.J."/>
            <person name="Gionfriddo C.M."/>
            <person name="Holt K.E."/>
            <person name="Moreau J.W."/>
        </authorList>
    </citation>
    <scope>NUCLEOTIDE SEQUENCE</scope>
    <source>
        <strain evidence="2">SI075_bin30</strain>
    </source>
</reference>
<dbReference type="Proteomes" id="UP000722459">
    <property type="component" value="Unassembled WGS sequence"/>
</dbReference>
<gene>
    <name evidence="2" type="ORF">HON47_03135</name>
</gene>
<protein>
    <submittedName>
        <fullName evidence="2">Uncharacterized protein</fullName>
    </submittedName>
</protein>
<proteinExistence type="predicted"/>
<sequence length="171" mass="19043">MVDEKIINETVKRMLTSNIDEETIVSTLKDIGIEEAQAKEIIANVTSGKVVAKAPQKAEVTQTIPAVDADQKIETMQNELAAQGEKTELHETATHTMLNDHADKLDEMNKKVEEVKKVVSNPTNVDASLKVKISEIEQKTIDISARTTAMMEIMEKILETNRQILTELKSK</sequence>
<comment type="caution">
    <text evidence="2">The sequence shown here is derived from an EMBL/GenBank/DDBJ whole genome shotgun (WGS) entry which is preliminary data.</text>
</comment>
<name>A0A8T5GFE6_9ARCH</name>
<organism evidence="2 3">
    <name type="scientific">Candidatus Iainarchaeum sp</name>
    <dbReference type="NCBI Taxonomy" id="3101447"/>
    <lineage>
        <taxon>Archaea</taxon>
        <taxon>Candidatus Iainarchaeota</taxon>
        <taxon>Candidatus Iainarchaeia</taxon>
        <taxon>Candidatus Iainarchaeales</taxon>
        <taxon>Candidatus Iainarchaeaceae</taxon>
        <taxon>Candidatus Iainarchaeum</taxon>
    </lineage>
</organism>
<dbReference type="AlphaFoldDB" id="A0A8T5GFE6"/>
<accession>A0A8T5GFE6</accession>
<dbReference type="EMBL" id="JABJNZ010000044">
    <property type="protein sequence ID" value="MBT4870540.1"/>
    <property type="molecule type" value="Genomic_DNA"/>
</dbReference>
<evidence type="ECO:0000313" key="2">
    <source>
        <dbReference type="EMBL" id="MBT4870540.1"/>
    </source>
</evidence>
<keyword evidence="1" id="KW-0175">Coiled coil</keyword>
<evidence type="ECO:0000313" key="3">
    <source>
        <dbReference type="Proteomes" id="UP000722459"/>
    </source>
</evidence>